<evidence type="ECO:0000256" key="6">
    <source>
        <dbReference type="ARBA" id="ARBA00023098"/>
    </source>
</evidence>
<dbReference type="InterPro" id="IPR045023">
    <property type="entry name" value="FATA/B"/>
</dbReference>
<keyword evidence="7" id="KW-0275">Fatty acid biosynthesis</keyword>
<gene>
    <name evidence="10" type="ordered locus">Ccur_13580</name>
</gene>
<dbReference type="GO" id="GO:0000036">
    <property type="term" value="F:acyl carrier activity"/>
    <property type="evidence" value="ECO:0007669"/>
    <property type="project" value="TreeGrafter"/>
</dbReference>
<evidence type="ECO:0000256" key="1">
    <source>
        <dbReference type="ARBA" id="ARBA00006500"/>
    </source>
</evidence>
<keyword evidence="11" id="KW-1185">Reference proteome</keyword>
<dbReference type="Pfam" id="PF01643">
    <property type="entry name" value="Acyl-ACP_TE"/>
    <property type="match status" value="1"/>
</dbReference>
<comment type="similarity">
    <text evidence="1">Belongs to the acyl-ACP thioesterase family.</text>
</comment>
<dbReference type="InterPro" id="IPR002864">
    <property type="entry name" value="Acyl-ACP_thioesterase_NHD"/>
</dbReference>
<keyword evidence="4" id="KW-0276">Fatty acid metabolism</keyword>
<evidence type="ECO:0000313" key="11">
    <source>
        <dbReference type="Proteomes" id="UP000000954"/>
    </source>
</evidence>
<evidence type="ECO:0000259" key="9">
    <source>
        <dbReference type="Pfam" id="PF20791"/>
    </source>
</evidence>
<evidence type="ECO:0000256" key="4">
    <source>
        <dbReference type="ARBA" id="ARBA00022832"/>
    </source>
</evidence>
<dbReference type="eggNOG" id="COG3884">
    <property type="taxonomic scope" value="Bacteria"/>
</dbReference>
<dbReference type="GO" id="GO:0016297">
    <property type="term" value="F:fatty acyl-[ACP] hydrolase activity"/>
    <property type="evidence" value="ECO:0007669"/>
    <property type="project" value="InterPro"/>
</dbReference>
<organism evidence="10 11">
    <name type="scientific">Cryptobacterium curtum (strain ATCC 700683 / DSM 15641 / CCUG 43107 / 12-3)</name>
    <dbReference type="NCBI Taxonomy" id="469378"/>
    <lineage>
        <taxon>Bacteria</taxon>
        <taxon>Bacillati</taxon>
        <taxon>Actinomycetota</taxon>
        <taxon>Coriobacteriia</taxon>
        <taxon>Eggerthellales</taxon>
        <taxon>Eggerthellaceae</taxon>
        <taxon>Cryptobacterium</taxon>
    </lineage>
</organism>
<dbReference type="HOGENOM" id="CLU_045466_2_2_11"/>
<evidence type="ECO:0000313" key="10">
    <source>
        <dbReference type="EMBL" id="ACU95033.1"/>
    </source>
</evidence>
<accession>C7ML86</accession>
<keyword evidence="5" id="KW-0809">Transit peptide</keyword>
<dbReference type="RefSeq" id="WP_015778896.1">
    <property type="nucleotide sequence ID" value="NC_013170.1"/>
</dbReference>
<sequence>MTISASLFLEKDYRLRTGDFDRYRRLHPTAVLDLFQDIGGLQAEMMGIGYDAMAAQDVFWAVVRTAYQVEHTPAEHEVVKVSTWPHSPSRYSFQRDYALRSTDGSLLVRGTSEWVLMDMNTRSLTSVLDYYHGSLDFIDERMFAKKLRKIRDFTEEGSGLSITPRYSDVDQNGHVNNARYASFVLDALDPSAAGSIASFQIDFRHEVIEGTPLVVFTQVEGKDIQAKGLDSNGEIKFACKITAQA</sequence>
<evidence type="ECO:0000256" key="2">
    <source>
        <dbReference type="ARBA" id="ARBA00022516"/>
    </source>
</evidence>
<dbReference type="KEGG" id="ccu:Ccur_13580"/>
<dbReference type="InterPro" id="IPR049427">
    <property type="entry name" value="Acyl-ACP_TE_C"/>
</dbReference>
<dbReference type="PANTHER" id="PTHR31727">
    <property type="entry name" value="OLEOYL-ACYL CARRIER PROTEIN THIOESTERASE 1, CHLOROPLASTIC"/>
    <property type="match status" value="1"/>
</dbReference>
<dbReference type="InterPro" id="IPR029069">
    <property type="entry name" value="HotDog_dom_sf"/>
</dbReference>
<keyword evidence="3" id="KW-0378">Hydrolase</keyword>
<evidence type="ECO:0000256" key="3">
    <source>
        <dbReference type="ARBA" id="ARBA00022801"/>
    </source>
</evidence>
<dbReference type="Pfam" id="PF20791">
    <property type="entry name" value="Acyl-ACP_TE_C"/>
    <property type="match status" value="1"/>
</dbReference>
<reference evidence="10 11" key="1">
    <citation type="journal article" date="2009" name="Stand. Genomic Sci.">
        <title>Complete genome sequence of Cryptobacterium curtum type strain (12-3).</title>
        <authorList>
            <person name="Mavrommatis K."/>
            <person name="Pukall R."/>
            <person name="Rohde C."/>
            <person name="Chen F."/>
            <person name="Sims D."/>
            <person name="Brettin T."/>
            <person name="Kuske C."/>
            <person name="Detter J.C."/>
            <person name="Han C."/>
            <person name="Lapidus A."/>
            <person name="Copeland A."/>
            <person name="Glavina Del Rio T."/>
            <person name="Nolan M."/>
            <person name="Lucas S."/>
            <person name="Tice H."/>
            <person name="Cheng J.F."/>
            <person name="Bruce D."/>
            <person name="Goodwin L."/>
            <person name="Pitluck S."/>
            <person name="Ovchinnikova G."/>
            <person name="Pati A."/>
            <person name="Ivanova N."/>
            <person name="Chen A."/>
            <person name="Palaniappan K."/>
            <person name="Chain P."/>
            <person name="D'haeseleer P."/>
            <person name="Goker M."/>
            <person name="Bristow J."/>
            <person name="Eisen J.A."/>
            <person name="Markowitz V."/>
            <person name="Hugenholtz P."/>
            <person name="Rohde M."/>
            <person name="Klenk H.P."/>
            <person name="Kyrpides N.C."/>
        </authorList>
    </citation>
    <scope>NUCLEOTIDE SEQUENCE [LARGE SCALE GENOMIC DNA]</scope>
    <source>
        <strain evidence="11">ATCC 700683 / DSM 15641 / 12-3</strain>
    </source>
</reference>
<feature type="domain" description="Acyl-ACP thioesterase N-terminal hotdog" evidence="8">
    <location>
        <begin position="10"/>
        <end position="129"/>
    </location>
</feature>
<dbReference type="Proteomes" id="UP000000954">
    <property type="component" value="Chromosome"/>
</dbReference>
<dbReference type="EMBL" id="CP001682">
    <property type="protein sequence ID" value="ACU95033.1"/>
    <property type="molecule type" value="Genomic_DNA"/>
</dbReference>
<dbReference type="AlphaFoldDB" id="C7ML86"/>
<dbReference type="Gene3D" id="3.10.129.10">
    <property type="entry name" value="Hotdog Thioesterase"/>
    <property type="match status" value="1"/>
</dbReference>
<evidence type="ECO:0000256" key="7">
    <source>
        <dbReference type="ARBA" id="ARBA00023160"/>
    </source>
</evidence>
<feature type="domain" description="Acyl-ACP thioesterase-like C-terminal" evidence="9">
    <location>
        <begin position="156"/>
        <end position="222"/>
    </location>
</feature>
<evidence type="ECO:0000256" key="5">
    <source>
        <dbReference type="ARBA" id="ARBA00022946"/>
    </source>
</evidence>
<evidence type="ECO:0000259" key="8">
    <source>
        <dbReference type="Pfam" id="PF01643"/>
    </source>
</evidence>
<name>C7ML86_CRYCD</name>
<keyword evidence="6" id="KW-0443">Lipid metabolism</keyword>
<dbReference type="SUPFAM" id="SSF54637">
    <property type="entry name" value="Thioesterase/thiol ester dehydrase-isomerase"/>
    <property type="match status" value="2"/>
</dbReference>
<dbReference type="CDD" id="cd00586">
    <property type="entry name" value="4HBT"/>
    <property type="match status" value="1"/>
</dbReference>
<dbReference type="PANTHER" id="PTHR31727:SF6">
    <property type="entry name" value="OLEOYL-ACYL CARRIER PROTEIN THIOESTERASE 1, CHLOROPLASTIC"/>
    <property type="match status" value="1"/>
</dbReference>
<keyword evidence="2" id="KW-0444">Lipid biosynthesis</keyword>
<proteinExistence type="inferred from homology"/>
<protein>
    <submittedName>
        <fullName evidence="10">Acyl-ACP thioesterase</fullName>
    </submittedName>
</protein>